<accession>A0A6G9ZCW4</accession>
<protein>
    <recommendedName>
        <fullName evidence="3">RNA polymerase sigma factor 70 region 4 type 2 domain-containing protein</fullName>
    </recommendedName>
</protein>
<dbReference type="RefSeq" id="WP_167490800.1">
    <property type="nucleotide sequence ID" value="NZ_CP046173.1"/>
</dbReference>
<reference evidence="1 2" key="1">
    <citation type="journal article" date="2019" name="ACS Chem. Biol.">
        <title>Identification and Mobilization of a Cryptic Antibiotic Biosynthesis Gene Locus from a Human-Pathogenic Nocardia Isolate.</title>
        <authorList>
            <person name="Herisse M."/>
            <person name="Ishida K."/>
            <person name="Porter J.L."/>
            <person name="Howden B."/>
            <person name="Hertweck C."/>
            <person name="Stinear T.P."/>
            <person name="Pidot S.J."/>
        </authorList>
    </citation>
    <scope>NUCLEOTIDE SEQUENCE [LARGE SCALE GENOMIC DNA]</scope>
    <source>
        <strain evidence="1 2">AUSMDU00012715</strain>
    </source>
</reference>
<organism evidence="1 2">
    <name type="scientific">Nocardia terpenica</name>
    <dbReference type="NCBI Taxonomy" id="455432"/>
    <lineage>
        <taxon>Bacteria</taxon>
        <taxon>Bacillati</taxon>
        <taxon>Actinomycetota</taxon>
        <taxon>Actinomycetes</taxon>
        <taxon>Mycobacteriales</taxon>
        <taxon>Nocardiaceae</taxon>
        <taxon>Nocardia</taxon>
    </lineage>
</organism>
<name>A0A6G9ZCW4_9NOCA</name>
<dbReference type="AlphaFoldDB" id="A0A6G9ZCW4"/>
<dbReference type="Gene3D" id="1.10.10.10">
    <property type="entry name" value="Winged helix-like DNA-binding domain superfamily/Winged helix DNA-binding domain"/>
    <property type="match status" value="1"/>
</dbReference>
<dbReference type="InterPro" id="IPR013324">
    <property type="entry name" value="RNA_pol_sigma_r3/r4-like"/>
</dbReference>
<dbReference type="SUPFAM" id="SSF88659">
    <property type="entry name" value="Sigma3 and sigma4 domains of RNA polymerase sigma factors"/>
    <property type="match status" value="1"/>
</dbReference>
<dbReference type="Proteomes" id="UP000500953">
    <property type="component" value="Chromosome"/>
</dbReference>
<sequence>MRSIVAGIDNDAADWESTAAELAGYACRILRMWISSGAIVGHVRDITGIRLPWRPELRETDIAEELAGMTIAVALKHFRAIMTEGRWDATRGTCLETYFVGQCLLQFPNEYRRWLRENYAGRPQRTTSINDIEELHDSSACCDLEETAVIRLDARKALDELPGTQLRTIVVLHSLGYTHAEIGRNLGLTAKAVEMILYRMRKSHTRVP</sequence>
<proteinExistence type="predicted"/>
<dbReference type="InterPro" id="IPR036388">
    <property type="entry name" value="WH-like_DNA-bd_sf"/>
</dbReference>
<gene>
    <name evidence="1" type="ORF">F6W96_39300</name>
</gene>
<evidence type="ECO:0008006" key="3">
    <source>
        <dbReference type="Google" id="ProtNLM"/>
    </source>
</evidence>
<dbReference type="EMBL" id="CP046173">
    <property type="protein sequence ID" value="QIS23459.1"/>
    <property type="molecule type" value="Genomic_DNA"/>
</dbReference>
<evidence type="ECO:0000313" key="2">
    <source>
        <dbReference type="Proteomes" id="UP000500953"/>
    </source>
</evidence>
<evidence type="ECO:0000313" key="1">
    <source>
        <dbReference type="EMBL" id="QIS23459.1"/>
    </source>
</evidence>